<dbReference type="PANTHER" id="PTHR43161">
    <property type="entry name" value="SORBITOL DEHYDROGENASE"/>
    <property type="match status" value="1"/>
</dbReference>
<evidence type="ECO:0000256" key="2">
    <source>
        <dbReference type="ARBA" id="ARBA00008072"/>
    </source>
</evidence>
<keyword evidence="5" id="KW-0560">Oxidoreductase</keyword>
<dbReference type="InterPro" id="IPR002328">
    <property type="entry name" value="ADH_Zn_CS"/>
</dbReference>
<dbReference type="Gene3D" id="3.90.180.10">
    <property type="entry name" value="Medium-chain alcohol dehydrogenases, catalytic domain"/>
    <property type="match status" value="1"/>
</dbReference>
<proteinExistence type="inferred from homology"/>
<dbReference type="InterPro" id="IPR045306">
    <property type="entry name" value="SDH-like"/>
</dbReference>
<dbReference type="SUPFAM" id="SSF50129">
    <property type="entry name" value="GroES-like"/>
    <property type="match status" value="1"/>
</dbReference>
<comment type="caution">
    <text evidence="9">The sequence shown here is derived from an EMBL/GenBank/DDBJ whole genome shotgun (WGS) entry which is preliminary data.</text>
</comment>
<evidence type="ECO:0000313" key="10">
    <source>
        <dbReference type="Proteomes" id="UP001438707"/>
    </source>
</evidence>
<evidence type="ECO:0000256" key="3">
    <source>
        <dbReference type="ARBA" id="ARBA00022723"/>
    </source>
</evidence>
<dbReference type="InterPro" id="IPR013154">
    <property type="entry name" value="ADH-like_N"/>
</dbReference>
<comment type="similarity">
    <text evidence="2 7">Belongs to the zinc-containing alcohol dehydrogenase family.</text>
</comment>
<comment type="cofactor">
    <cofactor evidence="1 7">
        <name>Zn(2+)</name>
        <dbReference type="ChEBI" id="CHEBI:29105"/>
    </cofactor>
</comment>
<protein>
    <recommendedName>
        <fullName evidence="8">Enoyl reductase (ER) domain-containing protein</fullName>
    </recommendedName>
</protein>
<keyword evidence="3 7" id="KW-0479">Metal-binding</keyword>
<dbReference type="Pfam" id="PF00107">
    <property type="entry name" value="ADH_zinc_N"/>
    <property type="match status" value="1"/>
</dbReference>
<dbReference type="EMBL" id="JALJOS010000004">
    <property type="protein sequence ID" value="KAK9840133.1"/>
    <property type="molecule type" value="Genomic_DNA"/>
</dbReference>
<keyword evidence="10" id="KW-1185">Reference proteome</keyword>
<evidence type="ECO:0000256" key="6">
    <source>
        <dbReference type="ARBA" id="ARBA00023027"/>
    </source>
</evidence>
<name>A0AAW1S3C7_9CHLO</name>
<dbReference type="Gene3D" id="3.40.50.720">
    <property type="entry name" value="NAD(P)-binding Rossmann-like Domain"/>
    <property type="match status" value="1"/>
</dbReference>
<dbReference type="PROSITE" id="PS00059">
    <property type="entry name" value="ADH_ZINC"/>
    <property type="match status" value="1"/>
</dbReference>
<sequence>MALNYMRALQKVAKSRLATCSAVTSSRGYATGALPEAVEPAVWRNPAAVLHGVNDLRFEDVPMPDRLQDEYVRIEMKAVGICGSDVHYWKKGRIADFVVTGPMVIGHESAGTVVELGPNVTNLKVGDRVAVEPGVPCWHNKASREGRYNLCPDIRFFATPPHHGSLAQYIDHPAAFCFPLAPNLTHEEGAMAEPLSVGVHACRRAGVSPGKNVAIIGAGPIGLITLLAAKAYGADTIAVTDVKEDNLSLADTLGANVALLQQPHATTAQVAEALRTALPPFGPDIIIDCAGFESTMQTAVQACVPGGKVVLVGMGQNEMKLPMASASCKEVDLLGSFRYANTYALCLKLMESRKVDVMPLITHRFGFSSDEVTVAFDTASRASETGAIKVMFNMN</sequence>
<dbReference type="AlphaFoldDB" id="A0AAW1S3C7"/>
<organism evidence="9 10">
    <name type="scientific">Apatococcus lobatus</name>
    <dbReference type="NCBI Taxonomy" id="904363"/>
    <lineage>
        <taxon>Eukaryota</taxon>
        <taxon>Viridiplantae</taxon>
        <taxon>Chlorophyta</taxon>
        <taxon>core chlorophytes</taxon>
        <taxon>Trebouxiophyceae</taxon>
        <taxon>Chlorellales</taxon>
        <taxon>Chlorellaceae</taxon>
        <taxon>Apatococcus</taxon>
    </lineage>
</organism>
<reference evidence="9 10" key="1">
    <citation type="journal article" date="2024" name="Nat. Commun.">
        <title>Phylogenomics reveals the evolutionary origins of lichenization in chlorophyte algae.</title>
        <authorList>
            <person name="Puginier C."/>
            <person name="Libourel C."/>
            <person name="Otte J."/>
            <person name="Skaloud P."/>
            <person name="Haon M."/>
            <person name="Grisel S."/>
            <person name="Petersen M."/>
            <person name="Berrin J.G."/>
            <person name="Delaux P.M."/>
            <person name="Dal Grande F."/>
            <person name="Keller J."/>
        </authorList>
    </citation>
    <scope>NUCLEOTIDE SEQUENCE [LARGE SCALE GENOMIC DNA]</scope>
    <source>
        <strain evidence="9 10">SAG 2145</strain>
    </source>
</reference>
<dbReference type="SUPFAM" id="SSF51735">
    <property type="entry name" value="NAD(P)-binding Rossmann-fold domains"/>
    <property type="match status" value="1"/>
</dbReference>
<dbReference type="PANTHER" id="PTHR43161:SF9">
    <property type="entry name" value="SORBITOL DEHYDROGENASE"/>
    <property type="match status" value="1"/>
</dbReference>
<dbReference type="InterPro" id="IPR013149">
    <property type="entry name" value="ADH-like_C"/>
</dbReference>
<dbReference type="InterPro" id="IPR036291">
    <property type="entry name" value="NAD(P)-bd_dom_sf"/>
</dbReference>
<evidence type="ECO:0000256" key="1">
    <source>
        <dbReference type="ARBA" id="ARBA00001947"/>
    </source>
</evidence>
<dbReference type="InterPro" id="IPR020843">
    <property type="entry name" value="ER"/>
</dbReference>
<evidence type="ECO:0000256" key="5">
    <source>
        <dbReference type="ARBA" id="ARBA00023002"/>
    </source>
</evidence>
<dbReference type="CDD" id="cd05285">
    <property type="entry name" value="sorbitol_DH"/>
    <property type="match status" value="1"/>
</dbReference>
<evidence type="ECO:0000256" key="4">
    <source>
        <dbReference type="ARBA" id="ARBA00022833"/>
    </source>
</evidence>
<gene>
    <name evidence="9" type="ORF">WJX74_003938</name>
</gene>
<dbReference type="Pfam" id="PF08240">
    <property type="entry name" value="ADH_N"/>
    <property type="match status" value="1"/>
</dbReference>
<feature type="domain" description="Enoyl reductase (ER)" evidence="8">
    <location>
        <begin position="52"/>
        <end position="390"/>
    </location>
</feature>
<keyword evidence="6" id="KW-0520">NAD</keyword>
<evidence type="ECO:0000313" key="9">
    <source>
        <dbReference type="EMBL" id="KAK9840133.1"/>
    </source>
</evidence>
<keyword evidence="4 7" id="KW-0862">Zinc</keyword>
<evidence type="ECO:0000259" key="8">
    <source>
        <dbReference type="SMART" id="SM00829"/>
    </source>
</evidence>
<dbReference type="SMART" id="SM00829">
    <property type="entry name" value="PKS_ER"/>
    <property type="match status" value="1"/>
</dbReference>
<dbReference type="InterPro" id="IPR011032">
    <property type="entry name" value="GroES-like_sf"/>
</dbReference>
<dbReference type="GO" id="GO:0008270">
    <property type="term" value="F:zinc ion binding"/>
    <property type="evidence" value="ECO:0007669"/>
    <property type="project" value="InterPro"/>
</dbReference>
<dbReference type="GO" id="GO:0016616">
    <property type="term" value="F:oxidoreductase activity, acting on the CH-OH group of donors, NAD or NADP as acceptor"/>
    <property type="evidence" value="ECO:0007669"/>
    <property type="project" value="InterPro"/>
</dbReference>
<dbReference type="FunFam" id="3.40.50.720:FF:000068">
    <property type="entry name" value="Sorbitol dehydrogenase"/>
    <property type="match status" value="1"/>
</dbReference>
<accession>A0AAW1S3C7</accession>
<dbReference type="Proteomes" id="UP001438707">
    <property type="component" value="Unassembled WGS sequence"/>
</dbReference>
<evidence type="ECO:0000256" key="7">
    <source>
        <dbReference type="RuleBase" id="RU361277"/>
    </source>
</evidence>